<keyword evidence="4 5" id="KW-0143">Chaperone</keyword>
<feature type="domain" description="Ribosome maturation factor RimM PRC barrel" evidence="7">
    <location>
        <begin position="108"/>
        <end position="173"/>
    </location>
</feature>
<dbReference type="Gene3D" id="2.40.30.60">
    <property type="entry name" value="RimM"/>
    <property type="match status" value="1"/>
</dbReference>
<evidence type="ECO:0000256" key="4">
    <source>
        <dbReference type="ARBA" id="ARBA00023186"/>
    </source>
</evidence>
<dbReference type="SUPFAM" id="SSF50447">
    <property type="entry name" value="Translation proteins"/>
    <property type="match status" value="1"/>
</dbReference>
<evidence type="ECO:0000256" key="1">
    <source>
        <dbReference type="ARBA" id="ARBA00022490"/>
    </source>
</evidence>
<dbReference type="InterPro" id="IPR009000">
    <property type="entry name" value="Transl_B-barrel_sf"/>
</dbReference>
<evidence type="ECO:0000313" key="8">
    <source>
        <dbReference type="EMBL" id="WAW14135.1"/>
    </source>
</evidence>
<comment type="similarity">
    <text evidence="5">Belongs to the RimM family.</text>
</comment>
<comment type="subunit">
    <text evidence="5">Binds ribosomal protein uS19.</text>
</comment>
<dbReference type="SUPFAM" id="SSF50346">
    <property type="entry name" value="PRC-barrel domain"/>
    <property type="match status" value="1"/>
</dbReference>
<dbReference type="Proteomes" id="UP001164187">
    <property type="component" value="Chromosome"/>
</dbReference>
<dbReference type="RefSeq" id="WP_269310797.1">
    <property type="nucleotide sequence ID" value="NZ_CP114052.1"/>
</dbReference>
<feature type="domain" description="RimM N-terminal" evidence="6">
    <location>
        <begin position="15"/>
        <end position="95"/>
    </location>
</feature>
<evidence type="ECO:0000259" key="7">
    <source>
        <dbReference type="Pfam" id="PF24986"/>
    </source>
</evidence>
<dbReference type="NCBIfam" id="TIGR02273">
    <property type="entry name" value="16S_RimM"/>
    <property type="match status" value="1"/>
</dbReference>
<keyword evidence="2 5" id="KW-0690">Ribosome biogenesis</keyword>
<proteinExistence type="inferred from homology"/>
<evidence type="ECO:0000256" key="5">
    <source>
        <dbReference type="HAMAP-Rule" id="MF_00014"/>
    </source>
</evidence>
<keyword evidence="9" id="KW-1185">Reference proteome</keyword>
<comment type="subcellular location">
    <subcellularLocation>
        <location evidence="5">Cytoplasm</location>
    </subcellularLocation>
</comment>
<dbReference type="InterPro" id="IPR011961">
    <property type="entry name" value="RimM"/>
</dbReference>
<dbReference type="Gene3D" id="2.30.30.240">
    <property type="entry name" value="PRC-barrel domain"/>
    <property type="match status" value="1"/>
</dbReference>
<dbReference type="InterPro" id="IPR056792">
    <property type="entry name" value="PRC_RimM"/>
</dbReference>
<dbReference type="HAMAP" id="MF_00014">
    <property type="entry name" value="Ribosome_mat_RimM"/>
    <property type="match status" value="1"/>
</dbReference>
<dbReference type="InterPro" id="IPR011033">
    <property type="entry name" value="PRC_barrel-like_sf"/>
</dbReference>
<comment type="function">
    <text evidence="5">An accessory protein needed during the final step in the assembly of 30S ribosomal subunit, possibly for assembly of the head region. Essential for efficient processing of 16S rRNA. May be needed both before and after RbfA during the maturation of 16S rRNA. It has affinity for free ribosomal 30S subunits but not for 70S ribosomes.</text>
</comment>
<comment type="domain">
    <text evidence="5">The PRC barrel domain binds ribosomal protein uS19.</text>
</comment>
<dbReference type="Pfam" id="PF01782">
    <property type="entry name" value="RimM"/>
    <property type="match status" value="1"/>
</dbReference>
<evidence type="ECO:0000313" key="9">
    <source>
        <dbReference type="Proteomes" id="UP001164187"/>
    </source>
</evidence>
<dbReference type="PANTHER" id="PTHR33692">
    <property type="entry name" value="RIBOSOME MATURATION FACTOR RIMM"/>
    <property type="match status" value="1"/>
</dbReference>
<dbReference type="Pfam" id="PF24986">
    <property type="entry name" value="PRC_RimM"/>
    <property type="match status" value="1"/>
</dbReference>
<dbReference type="InterPro" id="IPR036976">
    <property type="entry name" value="RimM_N_sf"/>
</dbReference>
<evidence type="ECO:0000256" key="3">
    <source>
        <dbReference type="ARBA" id="ARBA00022552"/>
    </source>
</evidence>
<sequence>MLREEDMEKIQYFRIGKIVSTRGLKGEVKIYSYTDNIDRFKELNFVYLDKKEDEILEIQKMSPVSSNMVVLKFVGYDSIESVQKLINKSIYVDRENTYELDEDEILISDMIGMIVETVDGKIIGKLSDVLQYSANDVYVVKSEDSKEYLIPAVYEIVPEINEEENKIIINPISGLLD</sequence>
<keyword evidence="3 5" id="KW-0698">rRNA processing</keyword>
<evidence type="ECO:0000256" key="2">
    <source>
        <dbReference type="ARBA" id="ARBA00022517"/>
    </source>
</evidence>
<reference evidence="8" key="1">
    <citation type="submission" date="2022-12" db="EMBL/GenBank/DDBJ databases">
        <title>Peptostreptococcus.</title>
        <authorList>
            <person name="Lee S.H."/>
        </authorList>
    </citation>
    <scope>NUCLEOTIDE SEQUENCE</scope>
    <source>
        <strain evidence="8">CBA3647</strain>
    </source>
</reference>
<keyword evidence="1 5" id="KW-0963">Cytoplasm</keyword>
<accession>A0ABY7JM22</accession>
<evidence type="ECO:0000259" key="6">
    <source>
        <dbReference type="Pfam" id="PF01782"/>
    </source>
</evidence>
<dbReference type="PANTHER" id="PTHR33692:SF1">
    <property type="entry name" value="RIBOSOME MATURATION FACTOR RIMM"/>
    <property type="match status" value="1"/>
</dbReference>
<gene>
    <name evidence="5 8" type="primary">rimM</name>
    <name evidence="8" type="ORF">O0R46_05880</name>
</gene>
<name>A0ABY7JM22_9FIRM</name>
<dbReference type="EMBL" id="CP114052">
    <property type="protein sequence ID" value="WAW14135.1"/>
    <property type="molecule type" value="Genomic_DNA"/>
</dbReference>
<protein>
    <recommendedName>
        <fullName evidence="5">Ribosome maturation factor RimM</fullName>
    </recommendedName>
</protein>
<dbReference type="InterPro" id="IPR002676">
    <property type="entry name" value="RimM_N"/>
</dbReference>
<organism evidence="8 9">
    <name type="scientific">Peptostreptococcus equinus</name>
    <dbReference type="NCBI Taxonomy" id="3003601"/>
    <lineage>
        <taxon>Bacteria</taxon>
        <taxon>Bacillati</taxon>
        <taxon>Bacillota</taxon>
        <taxon>Clostridia</taxon>
        <taxon>Peptostreptococcales</taxon>
        <taxon>Peptostreptococcaceae</taxon>
        <taxon>Peptostreptococcus</taxon>
    </lineage>
</organism>